<evidence type="ECO:0000256" key="1">
    <source>
        <dbReference type="SAM" id="MobiDB-lite"/>
    </source>
</evidence>
<evidence type="ECO:0000313" key="2">
    <source>
        <dbReference type="EMBL" id="AEO68087.1"/>
    </source>
</evidence>
<organism evidence="2 3">
    <name type="scientific">Thermothielavioides terrestris (strain ATCC 38088 / NRRL 8126)</name>
    <name type="common">Thielavia terrestris</name>
    <dbReference type="NCBI Taxonomy" id="578455"/>
    <lineage>
        <taxon>Eukaryota</taxon>
        <taxon>Fungi</taxon>
        <taxon>Dikarya</taxon>
        <taxon>Ascomycota</taxon>
        <taxon>Pezizomycotina</taxon>
        <taxon>Sordariomycetes</taxon>
        <taxon>Sordariomycetidae</taxon>
        <taxon>Sordariales</taxon>
        <taxon>Chaetomiaceae</taxon>
        <taxon>Thermothielavioides</taxon>
        <taxon>Thermothielavioides terrestris</taxon>
    </lineage>
</organism>
<dbReference type="EMBL" id="CP003011">
    <property type="protein sequence ID" value="AEO68087.1"/>
    <property type="molecule type" value="Genomic_DNA"/>
</dbReference>
<feature type="region of interest" description="Disordered" evidence="1">
    <location>
        <begin position="31"/>
        <end position="68"/>
    </location>
</feature>
<dbReference type="HOGENOM" id="CLU_2529042_0_0_1"/>
<proteinExistence type="predicted"/>
<dbReference type="Proteomes" id="UP000008181">
    <property type="component" value="Chromosome 3"/>
</dbReference>
<accession>G2R828</accession>
<name>G2R828_THETT</name>
<gene>
    <name evidence="2" type="ORF">THITE_2117448</name>
</gene>
<dbReference type="AlphaFoldDB" id="G2R828"/>
<protein>
    <submittedName>
        <fullName evidence="2">Uncharacterized protein</fullName>
    </submittedName>
</protein>
<sequence length="84" mass="8842">MDAPRQRYVVQGAGAKRGRMIDLAGLSGRPLDHAQIGSSSAPRSPWPKDGIGTVNSSRKSQKTAAPACCDKPHRSCSTLIQGVV</sequence>
<dbReference type="RefSeq" id="XP_003654423.1">
    <property type="nucleotide sequence ID" value="XM_003654375.1"/>
</dbReference>
<dbReference type="GeneID" id="11516123"/>
<evidence type="ECO:0000313" key="3">
    <source>
        <dbReference type="Proteomes" id="UP000008181"/>
    </source>
</evidence>
<reference evidence="2 3" key="1">
    <citation type="journal article" date="2011" name="Nat. Biotechnol.">
        <title>Comparative genomic analysis of the thermophilic biomass-degrading fungi Myceliophthora thermophila and Thielavia terrestris.</title>
        <authorList>
            <person name="Berka R.M."/>
            <person name="Grigoriev I.V."/>
            <person name="Otillar R."/>
            <person name="Salamov A."/>
            <person name="Grimwood J."/>
            <person name="Reid I."/>
            <person name="Ishmael N."/>
            <person name="John T."/>
            <person name="Darmond C."/>
            <person name="Moisan M.-C."/>
            <person name="Henrissat B."/>
            <person name="Coutinho P.M."/>
            <person name="Lombard V."/>
            <person name="Natvig D.O."/>
            <person name="Lindquist E."/>
            <person name="Schmutz J."/>
            <person name="Lucas S."/>
            <person name="Harris P."/>
            <person name="Powlowski J."/>
            <person name="Bellemare A."/>
            <person name="Taylor D."/>
            <person name="Butler G."/>
            <person name="de Vries R.P."/>
            <person name="Allijn I.E."/>
            <person name="van den Brink J."/>
            <person name="Ushinsky S."/>
            <person name="Storms R."/>
            <person name="Powell A.J."/>
            <person name="Paulsen I.T."/>
            <person name="Elbourne L.D.H."/>
            <person name="Baker S.E."/>
            <person name="Magnuson J."/>
            <person name="LaBoissiere S."/>
            <person name="Clutterbuck A.J."/>
            <person name="Martinez D."/>
            <person name="Wogulis M."/>
            <person name="de Leon A.L."/>
            <person name="Rey M.W."/>
            <person name="Tsang A."/>
        </authorList>
    </citation>
    <scope>NUCLEOTIDE SEQUENCE [LARGE SCALE GENOMIC DNA]</scope>
    <source>
        <strain evidence="3">ATCC 38088 / NRRL 8126</strain>
    </source>
</reference>
<keyword evidence="3" id="KW-1185">Reference proteome</keyword>
<dbReference type="KEGG" id="ttt:THITE_2117448"/>